<reference evidence="4" key="2">
    <citation type="journal article" date="2019" name="Int. J. Syst. Evol. Microbiol.">
        <title>The Global Catalogue of Microorganisms (GCM) 10K type strain sequencing project: providing services to taxonomists for standard genome sequencing and annotation.</title>
        <authorList>
            <consortium name="The Broad Institute Genomics Platform"/>
            <consortium name="The Broad Institute Genome Sequencing Center for Infectious Disease"/>
            <person name="Wu L."/>
            <person name="Ma J."/>
        </authorList>
    </citation>
    <scope>NUCLEOTIDE SEQUENCE [LARGE SCALE GENOMIC DNA]</scope>
    <source>
        <strain evidence="4">CGMCC 4.5581</strain>
    </source>
</reference>
<dbReference type="EMBL" id="BMMI01000002">
    <property type="protein sequence ID" value="GGL58038.1"/>
    <property type="molecule type" value="Genomic_DNA"/>
</dbReference>
<accession>A0A846LKG2</accession>
<sequence>MPAVTGWPGGSAAGHAGRAAELVARVREAVEETGGHGRTRVQLLTGPVAEVLTASSEDADVLVLGQHHRTAP</sequence>
<keyword evidence="4" id="KW-1185">Reference proteome</keyword>
<reference evidence="1" key="1">
    <citation type="journal article" date="2014" name="Int. J. Syst. Evol. Microbiol.">
        <title>Complete genome of a new Firmicutes species belonging to the dominant human colonic microbiota ('Ruminococcus bicirculans') reveals two chromosomes and a selective capacity to utilize plant glucans.</title>
        <authorList>
            <consortium name="NISC Comparative Sequencing Program"/>
            <person name="Wegmann U."/>
            <person name="Louis P."/>
            <person name="Goesmann A."/>
            <person name="Henrissat B."/>
            <person name="Duncan S.H."/>
            <person name="Flint H.J."/>
        </authorList>
    </citation>
    <scope>NUCLEOTIDE SEQUENCE</scope>
    <source>
        <strain evidence="1">CGMCC 4.5581</strain>
    </source>
</reference>
<dbReference type="Proteomes" id="UP000552836">
    <property type="component" value="Unassembled WGS sequence"/>
</dbReference>
<name>A0A846LKG2_9ACTN</name>
<dbReference type="EMBL" id="JAAMPA010000001">
    <property type="protein sequence ID" value="NIH68543.1"/>
    <property type="molecule type" value="Genomic_DNA"/>
</dbReference>
<gene>
    <name evidence="2" type="ORF">FB380_002989</name>
    <name evidence="1" type="ORF">GCM10011589_12640</name>
</gene>
<dbReference type="SUPFAM" id="SSF52402">
    <property type="entry name" value="Adenine nucleotide alpha hydrolases-like"/>
    <property type="match status" value="1"/>
</dbReference>
<protein>
    <submittedName>
        <fullName evidence="2">Nucleotide-binding universal stress UspA family protein</fullName>
    </submittedName>
</protein>
<comment type="caution">
    <text evidence="2">The sequence shown here is derived from an EMBL/GenBank/DDBJ whole genome shotgun (WGS) entry which is preliminary data.</text>
</comment>
<dbReference type="Proteomes" id="UP000648663">
    <property type="component" value="Unassembled WGS sequence"/>
</dbReference>
<evidence type="ECO:0000313" key="4">
    <source>
        <dbReference type="Proteomes" id="UP000648663"/>
    </source>
</evidence>
<dbReference type="Gene3D" id="3.40.50.620">
    <property type="entry name" value="HUPs"/>
    <property type="match status" value="1"/>
</dbReference>
<proteinExistence type="predicted"/>
<evidence type="ECO:0000313" key="1">
    <source>
        <dbReference type="EMBL" id="GGL58038.1"/>
    </source>
</evidence>
<organism evidence="2 3">
    <name type="scientific">Modestobacter marinus</name>
    <dbReference type="NCBI Taxonomy" id="477641"/>
    <lineage>
        <taxon>Bacteria</taxon>
        <taxon>Bacillati</taxon>
        <taxon>Actinomycetota</taxon>
        <taxon>Actinomycetes</taxon>
        <taxon>Geodermatophilales</taxon>
        <taxon>Geodermatophilaceae</taxon>
        <taxon>Modestobacter</taxon>
    </lineage>
</organism>
<reference evidence="2 3" key="3">
    <citation type="submission" date="2020-02" db="EMBL/GenBank/DDBJ databases">
        <title>Sequencing the genomes of 1000 actinobacteria strains.</title>
        <authorList>
            <person name="Klenk H.-P."/>
        </authorList>
    </citation>
    <scope>NUCLEOTIDE SEQUENCE [LARGE SCALE GENOMIC DNA]</scope>
    <source>
        <strain evidence="2 3">DSM 45201</strain>
    </source>
</reference>
<reference evidence="1" key="4">
    <citation type="submission" date="2024-05" db="EMBL/GenBank/DDBJ databases">
        <authorList>
            <person name="Sun Q."/>
            <person name="Zhou Y."/>
        </authorList>
    </citation>
    <scope>NUCLEOTIDE SEQUENCE</scope>
    <source>
        <strain evidence="1">CGMCC 4.5581</strain>
    </source>
</reference>
<evidence type="ECO:0000313" key="2">
    <source>
        <dbReference type="EMBL" id="NIH68543.1"/>
    </source>
</evidence>
<dbReference type="InterPro" id="IPR014729">
    <property type="entry name" value="Rossmann-like_a/b/a_fold"/>
</dbReference>
<evidence type="ECO:0000313" key="3">
    <source>
        <dbReference type="Proteomes" id="UP000552836"/>
    </source>
</evidence>
<dbReference type="AlphaFoldDB" id="A0A846LKG2"/>